<dbReference type="PROSITE" id="PS50164">
    <property type="entry name" value="GIY_YIG"/>
    <property type="match status" value="1"/>
</dbReference>
<sequence length="297" mass="35089">MTVQVICNLKWISGGSLIKHKYVNGPGVYLLVHSGSVNRIIYVGTTINFENRWFEHAEGMKRGNRAIWRVRPDQDIYELMSHRGSKDYFKYYRKLALENKLWASTNVLRLNPKNDLNPEDNFNDSWFDYVVEEFMPRIMLWACRMDSNYESATILESQIQKAISKYFNIGTHINKPDMNWLGKIENLSNANLFFEFLNYPNVDKTTHGLLQNLGSRVNAGIEWKMPKKIQKITKLEKKIARQLHTFAYSKWIYKEDAILTFLITRKASLEDMTRLLQRAPEEIEARIKWLKKWGRIK</sequence>
<dbReference type="SUPFAM" id="SSF82771">
    <property type="entry name" value="GIY-YIG endonuclease"/>
    <property type="match status" value="1"/>
</dbReference>
<accession>A0A1G8FMF5</accession>
<organism evidence="2 3">
    <name type="scientific">Desulfosporosinus hippei DSM 8344</name>
    <dbReference type="NCBI Taxonomy" id="1121419"/>
    <lineage>
        <taxon>Bacteria</taxon>
        <taxon>Bacillati</taxon>
        <taxon>Bacillota</taxon>
        <taxon>Clostridia</taxon>
        <taxon>Eubacteriales</taxon>
        <taxon>Desulfitobacteriaceae</taxon>
        <taxon>Desulfosporosinus</taxon>
    </lineage>
</organism>
<proteinExistence type="predicted"/>
<dbReference type="InterPro" id="IPR035901">
    <property type="entry name" value="GIY-YIG_endonuc_sf"/>
</dbReference>
<dbReference type="Proteomes" id="UP000198656">
    <property type="component" value="Unassembled WGS sequence"/>
</dbReference>
<dbReference type="Pfam" id="PF01541">
    <property type="entry name" value="GIY-YIG"/>
    <property type="match status" value="1"/>
</dbReference>
<feature type="domain" description="GIY-YIG" evidence="1">
    <location>
        <begin position="24"/>
        <end position="169"/>
    </location>
</feature>
<name>A0A1G8FMF5_9FIRM</name>
<keyword evidence="3" id="KW-1185">Reference proteome</keyword>
<dbReference type="OrthoDB" id="6620331at2"/>
<dbReference type="RefSeq" id="WP_092334650.1">
    <property type="nucleotide sequence ID" value="NZ_FNCP01000020.1"/>
</dbReference>
<dbReference type="InterPro" id="IPR000305">
    <property type="entry name" value="GIY-YIG_endonuc"/>
</dbReference>
<evidence type="ECO:0000259" key="1">
    <source>
        <dbReference type="PROSITE" id="PS50164"/>
    </source>
</evidence>
<dbReference type="AlphaFoldDB" id="A0A1G8FMF5"/>
<dbReference type="EMBL" id="FNCP01000020">
    <property type="protein sequence ID" value="SDH83298.1"/>
    <property type="molecule type" value="Genomic_DNA"/>
</dbReference>
<evidence type="ECO:0000313" key="2">
    <source>
        <dbReference type="EMBL" id="SDH83298.1"/>
    </source>
</evidence>
<reference evidence="3" key="1">
    <citation type="submission" date="2016-10" db="EMBL/GenBank/DDBJ databases">
        <authorList>
            <person name="Varghese N."/>
            <person name="Submissions S."/>
        </authorList>
    </citation>
    <scope>NUCLEOTIDE SEQUENCE [LARGE SCALE GENOMIC DNA]</scope>
    <source>
        <strain evidence="3">DSM 8344</strain>
    </source>
</reference>
<protein>
    <submittedName>
        <fullName evidence="2">GIY-YIG catalytic domain-containing protein</fullName>
    </submittedName>
</protein>
<evidence type="ECO:0000313" key="3">
    <source>
        <dbReference type="Proteomes" id="UP000198656"/>
    </source>
</evidence>
<gene>
    <name evidence="2" type="ORF">SAMN05443529_12015</name>
</gene>